<dbReference type="PANTHER" id="PTHR24278">
    <property type="entry name" value="COAGULATION FACTOR"/>
    <property type="match status" value="1"/>
</dbReference>
<evidence type="ECO:0000313" key="13">
    <source>
        <dbReference type="Proteomes" id="UP000694389"/>
    </source>
</evidence>
<dbReference type="InterPro" id="IPR001254">
    <property type="entry name" value="Trypsin_dom"/>
</dbReference>
<dbReference type="InterPro" id="IPR043504">
    <property type="entry name" value="Peptidase_S1_PA_chymotrypsin"/>
</dbReference>
<reference evidence="12" key="2">
    <citation type="submission" date="2025-09" db="UniProtKB">
        <authorList>
            <consortium name="Ensembl"/>
        </authorList>
    </citation>
    <scope>IDENTIFICATION</scope>
</reference>
<dbReference type="PANTHER" id="PTHR24278:SF35">
    <property type="entry name" value="PROTEIN Z, VITAMIN K-DEPENDENT PLASMA GLYCOPROTEIN B"/>
    <property type="match status" value="1"/>
</dbReference>
<dbReference type="AlphaFoldDB" id="A0A8C4HB33"/>
<dbReference type="PROSITE" id="PS50998">
    <property type="entry name" value="GLA_2"/>
    <property type="match status" value="1"/>
</dbReference>
<evidence type="ECO:0000259" key="10">
    <source>
        <dbReference type="PROSITE" id="PS50240"/>
    </source>
</evidence>
<protein>
    <submittedName>
        <fullName evidence="12">Protein Z, vitamin K-dependent plasma glycoprotein b</fullName>
    </submittedName>
</protein>
<dbReference type="PROSITE" id="PS00011">
    <property type="entry name" value="GLA_1"/>
    <property type="match status" value="1"/>
</dbReference>
<dbReference type="FunFam" id="4.10.740.10:FF:000001">
    <property type="entry name" value="vitamin K-dependent protein S"/>
    <property type="match status" value="1"/>
</dbReference>
<feature type="domain" description="Gla" evidence="11">
    <location>
        <begin position="65"/>
        <end position="111"/>
    </location>
</feature>
<keyword evidence="5 7" id="KW-1015">Disulfide bond</keyword>
<dbReference type="SUPFAM" id="SSF57630">
    <property type="entry name" value="GLA-domain"/>
    <property type="match status" value="1"/>
</dbReference>
<sequence>MFCKNVYNRSASRGVSVMAVSIMSARCRASVLFLYLLGCFLHVLVQGEVFQAPQAQHVFLRSRRANTFLVEEILQGNLERECYEELCNYEEAHEYFEDTAKTIAFWTVYYDGDQCKPNPCLHGGNCTDKVGGFHCSCATPHYGTVCELGAPGDGGQPPSSPCWPTPTEISECLTEGPTACHQLCTASFPTFTCSCMSGFKLQTDGRSCLPEVEFPCGRLPDQFNTTAAMCHHGNCPWQVSLQNFDGVELCSGVVLGRFSVLTAARCLFLDSGSDLRPSNFYVVPGNEKMRVPVRALYVHNRFRPDHHDNDLVLLKLVRPLHFSPALIHLCLPTKDFSENVLMHPGRMGIAERRGVSRTQKLVYMTLDECRSQLYVSHPLSNKMFCMRSPNGPLGNQNRVQRSLNGHLGNQNGAQGMQNRSLGNQNDTRGNSNGTRGNQNRPLGNHNGPQERLDEHTMNQNPNRAPGTPNGAENSGSSKRHDHEHSAGGGSLRSEVRDRQCGNQLPGTPVATVDRGTAFLTGLLTSSAPGCNGGLVFTKLSRYLAWIKPRLEDAEDHMTPQVSQYPESR</sequence>
<organism evidence="12 13">
    <name type="scientific">Dicentrarchus labrax</name>
    <name type="common">European seabass</name>
    <name type="synonym">Morone labrax</name>
    <dbReference type="NCBI Taxonomy" id="13489"/>
    <lineage>
        <taxon>Eukaryota</taxon>
        <taxon>Metazoa</taxon>
        <taxon>Chordata</taxon>
        <taxon>Craniata</taxon>
        <taxon>Vertebrata</taxon>
        <taxon>Euteleostomi</taxon>
        <taxon>Actinopterygii</taxon>
        <taxon>Neopterygii</taxon>
        <taxon>Teleostei</taxon>
        <taxon>Neoteleostei</taxon>
        <taxon>Acanthomorphata</taxon>
        <taxon>Eupercaria</taxon>
        <taxon>Moronidae</taxon>
        <taxon>Dicentrarchus</taxon>
    </lineage>
</organism>
<keyword evidence="6" id="KW-0325">Glycoprotein</keyword>
<evidence type="ECO:0000256" key="7">
    <source>
        <dbReference type="PROSITE-ProRule" id="PRU00076"/>
    </source>
</evidence>
<keyword evidence="2" id="KW-0301">Gamma-carboxyglutamic acid</keyword>
<evidence type="ECO:0000256" key="1">
    <source>
        <dbReference type="ARBA" id="ARBA00004613"/>
    </source>
</evidence>
<evidence type="ECO:0000256" key="5">
    <source>
        <dbReference type="ARBA" id="ARBA00023157"/>
    </source>
</evidence>
<proteinExistence type="predicted"/>
<dbReference type="GO" id="GO:0004252">
    <property type="term" value="F:serine-type endopeptidase activity"/>
    <property type="evidence" value="ECO:0007669"/>
    <property type="project" value="InterPro"/>
</dbReference>
<dbReference type="PROSITE" id="PS50026">
    <property type="entry name" value="EGF_3"/>
    <property type="match status" value="1"/>
</dbReference>
<dbReference type="GO" id="GO:0005615">
    <property type="term" value="C:extracellular space"/>
    <property type="evidence" value="ECO:0007669"/>
    <property type="project" value="TreeGrafter"/>
</dbReference>
<dbReference type="SUPFAM" id="SSF57196">
    <property type="entry name" value="EGF/Laminin"/>
    <property type="match status" value="2"/>
</dbReference>
<dbReference type="SMART" id="SM00020">
    <property type="entry name" value="Tryp_SPc"/>
    <property type="match status" value="1"/>
</dbReference>
<dbReference type="Proteomes" id="UP000694389">
    <property type="component" value="Unassembled WGS sequence"/>
</dbReference>
<dbReference type="Gene3D" id="2.40.10.10">
    <property type="entry name" value="Trypsin-like serine proteases"/>
    <property type="match status" value="1"/>
</dbReference>
<name>A0A8C4HB33_DICLA</name>
<keyword evidence="13" id="KW-1185">Reference proteome</keyword>
<dbReference type="PRINTS" id="PR00001">
    <property type="entry name" value="GLABLOOD"/>
</dbReference>
<evidence type="ECO:0000313" key="12">
    <source>
        <dbReference type="Ensembl" id="ENSDLAP00005039732.2"/>
    </source>
</evidence>
<keyword evidence="7" id="KW-0245">EGF-like domain</keyword>
<feature type="compositionally biased region" description="Polar residues" evidence="8">
    <location>
        <begin position="393"/>
        <end position="441"/>
    </location>
</feature>
<dbReference type="PROSITE" id="PS00022">
    <property type="entry name" value="EGF_1"/>
    <property type="match status" value="1"/>
</dbReference>
<dbReference type="SMART" id="SM00069">
    <property type="entry name" value="GLA"/>
    <property type="match status" value="1"/>
</dbReference>
<dbReference type="InterPro" id="IPR017857">
    <property type="entry name" value="Coagulation_fac-like_Gla_dom"/>
</dbReference>
<dbReference type="Pfam" id="PF00008">
    <property type="entry name" value="EGF"/>
    <property type="match status" value="1"/>
</dbReference>
<evidence type="ECO:0000256" key="4">
    <source>
        <dbReference type="ARBA" id="ARBA00022837"/>
    </source>
</evidence>
<dbReference type="Pfam" id="PF00594">
    <property type="entry name" value="Gla"/>
    <property type="match status" value="1"/>
</dbReference>
<evidence type="ECO:0000259" key="11">
    <source>
        <dbReference type="PROSITE" id="PS50998"/>
    </source>
</evidence>
<comment type="subcellular location">
    <subcellularLocation>
        <location evidence="1">Secreted</location>
    </subcellularLocation>
</comment>
<keyword evidence="3" id="KW-0964">Secreted</keyword>
<dbReference type="PROSITE" id="PS00010">
    <property type="entry name" value="ASX_HYDROXYL"/>
    <property type="match status" value="1"/>
</dbReference>
<evidence type="ECO:0000256" key="6">
    <source>
        <dbReference type="ARBA" id="ARBA00023180"/>
    </source>
</evidence>
<dbReference type="InterPro" id="IPR000152">
    <property type="entry name" value="EGF-type_Asp/Asn_hydroxyl_site"/>
</dbReference>
<dbReference type="Gene3D" id="2.10.25.10">
    <property type="entry name" value="Laminin"/>
    <property type="match status" value="2"/>
</dbReference>
<comment type="caution">
    <text evidence="7">Lacks conserved residue(s) required for the propagation of feature annotation.</text>
</comment>
<dbReference type="SMART" id="SM00181">
    <property type="entry name" value="EGF"/>
    <property type="match status" value="2"/>
</dbReference>
<dbReference type="GeneTree" id="ENSGT00940000154505"/>
<dbReference type="Ensembl" id="ENSDLAT00005042422.2">
    <property type="protein sequence ID" value="ENSDLAP00005039732.2"/>
    <property type="gene ID" value="ENSDLAG00005017743.2"/>
</dbReference>
<reference evidence="12" key="1">
    <citation type="submission" date="2025-08" db="UniProtKB">
        <authorList>
            <consortium name="Ensembl"/>
        </authorList>
    </citation>
    <scope>IDENTIFICATION</scope>
</reference>
<evidence type="ECO:0000259" key="9">
    <source>
        <dbReference type="PROSITE" id="PS50026"/>
    </source>
</evidence>
<dbReference type="InterPro" id="IPR050442">
    <property type="entry name" value="Peptidase_S1_coag_factors"/>
</dbReference>
<accession>A0A8C4HB33</accession>
<dbReference type="GO" id="GO:0006508">
    <property type="term" value="P:proteolysis"/>
    <property type="evidence" value="ECO:0007669"/>
    <property type="project" value="InterPro"/>
</dbReference>
<dbReference type="SMART" id="SM00179">
    <property type="entry name" value="EGF_CA"/>
    <property type="match status" value="2"/>
</dbReference>
<dbReference type="CDD" id="cd00054">
    <property type="entry name" value="EGF_CA"/>
    <property type="match status" value="1"/>
</dbReference>
<dbReference type="Gene3D" id="4.10.740.10">
    <property type="entry name" value="Coagulation Factor IX"/>
    <property type="match status" value="1"/>
</dbReference>
<feature type="domain" description="EGF-like" evidence="9">
    <location>
        <begin position="111"/>
        <end position="147"/>
    </location>
</feature>
<dbReference type="InterPro" id="IPR009003">
    <property type="entry name" value="Peptidase_S1_PA"/>
</dbReference>
<evidence type="ECO:0000256" key="2">
    <source>
        <dbReference type="ARBA" id="ARBA00022479"/>
    </source>
</evidence>
<dbReference type="InterPro" id="IPR018097">
    <property type="entry name" value="EGF_Ca-bd_CS"/>
</dbReference>
<dbReference type="InterPro" id="IPR035972">
    <property type="entry name" value="GLA-like_dom_SF"/>
</dbReference>
<feature type="region of interest" description="Disordered" evidence="8">
    <location>
        <begin position="390"/>
        <end position="510"/>
    </location>
</feature>
<dbReference type="Pfam" id="PF00089">
    <property type="entry name" value="Trypsin"/>
    <property type="match status" value="1"/>
</dbReference>
<keyword evidence="4" id="KW-0106">Calcium</keyword>
<dbReference type="PROSITE" id="PS50240">
    <property type="entry name" value="TRYPSIN_DOM"/>
    <property type="match status" value="1"/>
</dbReference>
<evidence type="ECO:0000256" key="8">
    <source>
        <dbReference type="SAM" id="MobiDB-lite"/>
    </source>
</evidence>
<feature type="disulfide bond" evidence="7">
    <location>
        <begin position="137"/>
        <end position="146"/>
    </location>
</feature>
<evidence type="ECO:0000256" key="3">
    <source>
        <dbReference type="ARBA" id="ARBA00022525"/>
    </source>
</evidence>
<dbReference type="SUPFAM" id="SSF50494">
    <property type="entry name" value="Trypsin-like serine proteases"/>
    <property type="match status" value="1"/>
</dbReference>
<feature type="domain" description="Peptidase S1" evidence="10">
    <location>
        <begin position="214"/>
        <end position="551"/>
    </location>
</feature>
<dbReference type="InterPro" id="IPR000294">
    <property type="entry name" value="GLA_domain"/>
</dbReference>
<dbReference type="InterPro" id="IPR000742">
    <property type="entry name" value="EGF"/>
</dbReference>
<dbReference type="GO" id="GO:0005509">
    <property type="term" value="F:calcium ion binding"/>
    <property type="evidence" value="ECO:0007669"/>
    <property type="project" value="InterPro"/>
</dbReference>
<dbReference type="PROSITE" id="PS01187">
    <property type="entry name" value="EGF_CA"/>
    <property type="match status" value="1"/>
</dbReference>
<dbReference type="InterPro" id="IPR001881">
    <property type="entry name" value="EGF-like_Ca-bd_dom"/>
</dbReference>